<dbReference type="KEGG" id="crq:GCK72_003189"/>
<name>A0A6A5HXT5_CAERE</name>
<dbReference type="AlphaFoldDB" id="A0A6A5HXT5"/>
<proteinExistence type="predicted"/>
<sequence>MYFSLGIALLLLALSGVKNNLHELDKRKVVNMLNKARLEFAKKEQIANMHEVTWDHSLESKIKKMSCDELESPGPDYVVMPFIQIPTEGDFMKAPSFHPLQTKVACRISFMDPLEVYRWYW</sequence>
<evidence type="ECO:0000313" key="3">
    <source>
        <dbReference type="Proteomes" id="UP000483820"/>
    </source>
</evidence>
<dbReference type="GeneID" id="78773547"/>
<reference evidence="2 3" key="1">
    <citation type="submission" date="2019-12" db="EMBL/GenBank/DDBJ databases">
        <title>Chromosome-level assembly of the Caenorhabditis remanei genome.</title>
        <authorList>
            <person name="Teterina A.A."/>
            <person name="Willis J.H."/>
            <person name="Phillips P.C."/>
        </authorList>
    </citation>
    <scope>NUCLEOTIDE SEQUENCE [LARGE SCALE GENOMIC DNA]</scope>
    <source>
        <strain evidence="2 3">PX506</strain>
        <tissue evidence="2">Whole organism</tissue>
    </source>
</reference>
<dbReference type="Proteomes" id="UP000483820">
    <property type="component" value="Chromosome I"/>
</dbReference>
<keyword evidence="1" id="KW-0732">Signal</keyword>
<gene>
    <name evidence="2" type="ORF">GCK72_003189</name>
</gene>
<evidence type="ECO:0000256" key="1">
    <source>
        <dbReference type="SAM" id="SignalP"/>
    </source>
</evidence>
<organism evidence="2 3">
    <name type="scientific">Caenorhabditis remanei</name>
    <name type="common">Caenorhabditis vulgaris</name>
    <dbReference type="NCBI Taxonomy" id="31234"/>
    <lineage>
        <taxon>Eukaryota</taxon>
        <taxon>Metazoa</taxon>
        <taxon>Ecdysozoa</taxon>
        <taxon>Nematoda</taxon>
        <taxon>Chromadorea</taxon>
        <taxon>Rhabditida</taxon>
        <taxon>Rhabditina</taxon>
        <taxon>Rhabditomorpha</taxon>
        <taxon>Rhabditoidea</taxon>
        <taxon>Rhabditidae</taxon>
        <taxon>Peloderinae</taxon>
        <taxon>Caenorhabditis</taxon>
    </lineage>
</organism>
<dbReference type="EMBL" id="WUAV01000001">
    <property type="protein sequence ID" value="KAF1771363.1"/>
    <property type="molecule type" value="Genomic_DNA"/>
</dbReference>
<feature type="signal peptide" evidence="1">
    <location>
        <begin position="1"/>
        <end position="19"/>
    </location>
</feature>
<dbReference type="RefSeq" id="XP_053592516.1">
    <property type="nucleotide sequence ID" value="XM_053723871.1"/>
</dbReference>
<feature type="chain" id="PRO_5025551587" evidence="1">
    <location>
        <begin position="20"/>
        <end position="121"/>
    </location>
</feature>
<dbReference type="CTD" id="78773547"/>
<dbReference type="InterPro" id="IPR035940">
    <property type="entry name" value="CAP_sf"/>
</dbReference>
<accession>A0A6A5HXT5</accession>
<comment type="caution">
    <text evidence="2">The sequence shown here is derived from an EMBL/GenBank/DDBJ whole genome shotgun (WGS) entry which is preliminary data.</text>
</comment>
<evidence type="ECO:0000313" key="2">
    <source>
        <dbReference type="EMBL" id="KAF1771363.1"/>
    </source>
</evidence>
<dbReference type="Gene3D" id="3.40.33.10">
    <property type="entry name" value="CAP"/>
    <property type="match status" value="1"/>
</dbReference>
<protein>
    <submittedName>
        <fullName evidence="2">Uncharacterized protein</fullName>
    </submittedName>
</protein>